<protein>
    <submittedName>
        <fullName evidence="3">Putative coat protein</fullName>
    </submittedName>
</protein>
<dbReference type="KEGG" id="vg:41324496"/>
<dbReference type="GeneID" id="41324496"/>
<accession>A0A126D3P7</accession>
<keyword evidence="4" id="KW-1185">Reference proteome</keyword>
<evidence type="ECO:0000259" key="2">
    <source>
        <dbReference type="Pfam" id="PF21685"/>
    </source>
</evidence>
<dbReference type="InterPro" id="IPR049324">
    <property type="entry name" value="P2_N_fungal_virus"/>
</dbReference>
<keyword evidence="3" id="KW-0167">Capsid protein</keyword>
<proteinExistence type="predicted"/>
<feature type="compositionally biased region" description="Basic and acidic residues" evidence="1">
    <location>
        <begin position="726"/>
        <end position="745"/>
    </location>
</feature>
<feature type="region of interest" description="Disordered" evidence="1">
    <location>
        <begin position="766"/>
        <end position="786"/>
    </location>
</feature>
<dbReference type="Pfam" id="PF21685">
    <property type="entry name" value="Fungal_virus_P2_N"/>
    <property type="match status" value="1"/>
</dbReference>
<dbReference type="Proteomes" id="UP000288736">
    <property type="component" value="Genome"/>
</dbReference>
<feature type="domain" description="Capsid protein N-terminal" evidence="2">
    <location>
        <begin position="227"/>
        <end position="408"/>
    </location>
</feature>
<organism evidence="3 4">
    <name type="scientific">Persea americana chrysovirus</name>
    <dbReference type="NCBI Taxonomy" id="1587509"/>
    <lineage>
        <taxon>Viruses</taxon>
        <taxon>Riboviria</taxon>
        <taxon>Orthornavirae</taxon>
        <taxon>Duplornaviricota</taxon>
        <taxon>Chrymotiviricetes</taxon>
        <taxon>Ghabrivirales</taxon>
        <taxon>Alphatotivirineae</taxon>
        <taxon>Chrysoviridae</taxon>
        <taxon>Alphachrysovirus</taxon>
        <taxon>Alphachrysovirus perseae</taxon>
    </lineage>
</organism>
<evidence type="ECO:0000256" key="1">
    <source>
        <dbReference type="SAM" id="MobiDB-lite"/>
    </source>
</evidence>
<name>A0A126D3P7_9VIRU</name>
<feature type="compositionally biased region" description="Acidic residues" evidence="1">
    <location>
        <begin position="625"/>
        <end position="643"/>
    </location>
</feature>
<reference evidence="3 4" key="1">
    <citation type="submission" date="2014-02" db="EMBL/GenBank/DDBJ databases">
        <title>Molecular characterization of a trisegmented chrysovirus isolated from Persea americana.</title>
        <authorList>
            <person name="Villanueva F."/>
            <person name="Valverde R.A."/>
            <person name="Navas-Castillo J."/>
        </authorList>
    </citation>
    <scope>NUCLEOTIDE SEQUENCE [LARGE SCALE GENOMIC DNA]</scope>
</reference>
<dbReference type="EMBL" id="KJ418375">
    <property type="protein sequence ID" value="AJA37499.1"/>
    <property type="molecule type" value="Genomic_RNA"/>
</dbReference>
<feature type="region of interest" description="Disordered" evidence="1">
    <location>
        <begin position="601"/>
        <end position="745"/>
    </location>
</feature>
<dbReference type="RefSeq" id="YP_009666330.1">
    <property type="nucleotide sequence ID" value="NC_043508.1"/>
</dbReference>
<feature type="compositionally biased region" description="Basic and acidic residues" evidence="1">
    <location>
        <begin position="766"/>
        <end position="781"/>
    </location>
</feature>
<keyword evidence="3" id="KW-0946">Virion</keyword>
<feature type="compositionally biased region" description="Basic and acidic residues" evidence="1">
    <location>
        <begin position="644"/>
        <end position="717"/>
    </location>
</feature>
<dbReference type="GO" id="GO:0019028">
    <property type="term" value="C:viral capsid"/>
    <property type="evidence" value="ECO:0007669"/>
    <property type="project" value="UniProtKB-KW"/>
</dbReference>
<sequence length="1046" mass="122007">MPILVRARRGETKEAAEERAKEVVPDSRVIVEVSESDSMSRTVKSGSVSKLIEEYNKDKLKVFQAIVDIRKPWSEKVNKAIRQCETAKNICQTMQSSGGLARFLNPMRLMCVSEEKLGVAFSINERKIWHIKKYYNVVSNLEYGEWQRGSTAGATYRDEVSFGTCFDKTVVKVERSSFCEVRRLGINAGEILGQDMPDADRLAKAMKFPKLRDGMNPKERCAVSNAMKMANLGQNHMTRLVRGVLIALGCELAERKIKLRADKNVAEWVDYSANSVTRIYNEGKSCAIWCSLPNRDRYASILPHFTKEWDCEGLPMRISNIEIPSDGNKTYVISLGEGELKDVEVDSNEVRAALVTYAQSMACEEVLERAYCVGSIMLLHENWPSISLPASLWSSDLIRPAMATKHEIMRHKRDWTLREAMVVSKYSCDAMGLMIKEMMSSGWEHKTETLSEVVSKISNGSVVSRNEIYRWMIENITSEGSGFLYNLDPLGGADLERIKRINDTSMLKYWYLNEVKSVGGDSLCGAMMCSNYTTIPSSGRDMASARELGVLRQLEVIKKGPLYKRDIRLKNIEVDESYSNLIKGSIKEGKISIVPSGLSMRRNRDREEVEMEDWECEKEKVSSESYDDEGEFDDEDDDEEEREDERQREREEEKKRNEEETRREKERERERRREQEREREREKEREREREREKEKAREIERSIEAEREEEQRSKEGMEEGQSTEEQSEKEVENVEEGRFGMRRDSEGDEMWNMYIDAKKRFDEEQKAREEREKEKEKEEEKKKKREMRKPLVPEIIKEVEDISRSGKSDVQMLEAIFESNEEARQSRYWQNVKAEWVRESLFMVENWRKRILKEDVIDECCNLMKNIFPTTSLSLGVRCENRNQVVMHAGEMIGLINTGSKEIGVWDNNNFLVQAWSWKVNSRWLDNRLAQKVSELAKKIFEEVCDLEPIDKDRWMKWSRERFRSEIHLLGEKKRIEADQKIKMKQGKNLIKIVCEILKVKEPKWIMTGDVKIERLFLGSLGIWMEPERKTLRRRGPPIVQPTEKK</sequence>
<evidence type="ECO:0000313" key="3">
    <source>
        <dbReference type="EMBL" id="AJA37499.1"/>
    </source>
</evidence>
<evidence type="ECO:0000313" key="4">
    <source>
        <dbReference type="Proteomes" id="UP000288736"/>
    </source>
</evidence>